<feature type="transmembrane region" description="Helical" evidence="1">
    <location>
        <begin position="60"/>
        <end position="79"/>
    </location>
</feature>
<protein>
    <recommendedName>
        <fullName evidence="4">YYY membrane protein</fullName>
    </recommendedName>
</protein>
<organism evidence="2 3">
    <name type="scientific">Acetivibrio thermocellus AD2</name>
    <dbReference type="NCBI Taxonomy" id="1138384"/>
    <lineage>
        <taxon>Bacteria</taxon>
        <taxon>Bacillati</taxon>
        <taxon>Bacillota</taxon>
        <taxon>Clostridia</taxon>
        <taxon>Eubacteriales</taxon>
        <taxon>Oscillospiraceae</taxon>
        <taxon>Acetivibrio</taxon>
    </lineage>
</organism>
<feature type="transmembrane region" description="Helical" evidence="1">
    <location>
        <begin position="365"/>
        <end position="385"/>
    </location>
</feature>
<dbReference type="RefSeq" id="WP_003521203.1">
    <property type="nucleotide sequence ID" value="NZ_CP013828.1"/>
</dbReference>
<gene>
    <name evidence="2" type="ORF">M972_11859</name>
</gene>
<keyword evidence="1" id="KW-0472">Membrane</keyword>
<feature type="transmembrane region" description="Helical" evidence="1">
    <location>
        <begin position="469"/>
        <end position="486"/>
    </location>
</feature>
<dbReference type="AlphaFoldDB" id="A0AB36TEZ5"/>
<dbReference type="EMBL" id="PDBW01000001">
    <property type="protein sequence ID" value="PFH02096.1"/>
    <property type="molecule type" value="Genomic_DNA"/>
</dbReference>
<accession>A0AB36TEZ5</accession>
<reference evidence="2 3" key="1">
    <citation type="submission" date="2017-09" db="EMBL/GenBank/DDBJ databases">
        <title>Evaluation of Pacific Biosciences Sequencing Technology to Finishing C. thermocellum Genome Sequences.</title>
        <authorList>
            <person name="Brown S."/>
        </authorList>
    </citation>
    <scope>NUCLEOTIDE SEQUENCE [LARGE SCALE GENOMIC DNA]</scope>
    <source>
        <strain evidence="2 3">AD2</strain>
    </source>
</reference>
<comment type="caution">
    <text evidence="2">The sequence shown here is derived from an EMBL/GenBank/DDBJ whole genome shotgun (WGS) entry which is preliminary data.</text>
</comment>
<dbReference type="GeneID" id="35803112"/>
<evidence type="ECO:0000313" key="3">
    <source>
        <dbReference type="Proteomes" id="UP000223596"/>
    </source>
</evidence>
<evidence type="ECO:0000256" key="1">
    <source>
        <dbReference type="SAM" id="Phobius"/>
    </source>
</evidence>
<feature type="transmembrane region" description="Helical" evidence="1">
    <location>
        <begin position="186"/>
        <end position="205"/>
    </location>
</feature>
<feature type="transmembrane region" description="Helical" evidence="1">
    <location>
        <begin position="99"/>
        <end position="117"/>
    </location>
</feature>
<keyword evidence="1" id="KW-0812">Transmembrane</keyword>
<name>A0AB36TEZ5_ACETH</name>
<feature type="transmembrane region" description="Helical" evidence="1">
    <location>
        <begin position="217"/>
        <end position="234"/>
    </location>
</feature>
<feature type="transmembrane region" description="Helical" evidence="1">
    <location>
        <begin position="255"/>
        <end position="272"/>
    </location>
</feature>
<feature type="transmembrane region" description="Helical" evidence="1">
    <location>
        <begin position="278"/>
        <end position="296"/>
    </location>
</feature>
<feature type="transmembrane region" description="Helical" evidence="1">
    <location>
        <begin position="443"/>
        <end position="463"/>
    </location>
</feature>
<dbReference type="Proteomes" id="UP000223596">
    <property type="component" value="Unassembled WGS sequence"/>
</dbReference>
<keyword evidence="1" id="KW-1133">Transmembrane helix</keyword>
<feature type="transmembrane region" description="Helical" evidence="1">
    <location>
        <begin position="417"/>
        <end position="436"/>
    </location>
</feature>
<feature type="transmembrane region" description="Helical" evidence="1">
    <location>
        <begin position="498"/>
        <end position="518"/>
    </location>
</feature>
<evidence type="ECO:0008006" key="4">
    <source>
        <dbReference type="Google" id="ProtNLM"/>
    </source>
</evidence>
<feature type="transmembrane region" description="Helical" evidence="1">
    <location>
        <begin position="317"/>
        <end position="336"/>
    </location>
</feature>
<sequence>MFVFLLIASFLTGFCLLKKLTQIKSPIMIISGSFLIGSVFSGTLLYWLDILFVKTLSNYYLSNIAYLVISFAFIAYVYRTNSKIFKELLDTIKEFCRDRVAIICFIAFVLFSTWFNYDTFSLSNGSITMSGGAWSDLTLHNGFVRSISIGQNIPVEHIFYANTPAKYHFLFDYYVGKITQTGLHSVHALNLMCILSLSFLLLMIFQFGRTVFKNDAVGILGALFLLFHSSISGLKWVAENWGWDIFKKMYEKTGWLASTMFEGWGLFNLNVFVNQRHFAFSLAFLVFIVTYVISMYENEKETKNPEPGSGEIIPLNLRNDYSWLLSSCLIGIAVGIMPYWNSVVNTALLSFLGLYTIINIRKKDVFIPMFISTAIAGLVSLPQLLRFKSGASSLTEYPKFHIGYEVGRFDILDLTEFYFKVLGLKLIIIVIAFLIVPNRKKILFLILSVPFVLANLLQLGVVLYDNNKLMISSLIFINCLAAYYLVELFRQKHVILKFISVILCLCLMIAGVLDLMSVKNLPKVNVADKSDFTQWIIENTEPGSTFLTLPTIQYNDNAVSNILMAGGKMYVHNAADSAYKLAERFNILNTILRGEESFEKIKSIIEQEGIDYIVVSPELRQSQEYPVNEEFLKQNFVTKYDFNGITVYSIY</sequence>
<evidence type="ECO:0000313" key="2">
    <source>
        <dbReference type="EMBL" id="PFH02096.1"/>
    </source>
</evidence>
<feature type="transmembrane region" description="Helical" evidence="1">
    <location>
        <begin position="27"/>
        <end position="48"/>
    </location>
</feature>
<proteinExistence type="predicted"/>